<evidence type="ECO:0000256" key="2">
    <source>
        <dbReference type="ARBA" id="ARBA00022801"/>
    </source>
</evidence>
<sequence length="494" mass="55693">MKFRINRIEILLLLIVFPFQGCQHKEKQDEKDKKQKTYTVLGLGDSITEGKGEKQSYLFPLWEKLFSAGYRTEFIGPNVHKCRIGSIMNAGFSGENVEYLNAHIDSIYTKYPADIVLLHAGHNHLAEELPIPGIITMHKSIIAKIFAINPEVKILVSQVIQSGKLPKYSYIPELNEKIALMVQQLSNEGYPLTLVNQAEGFNWKEDCLPDKVHPNIKGAKKMANKWFDALEAVLEKPLQSFNPEEVVYKRIDSTELKLHIFNSYPSDTEKKKACIVYFFGGGWNVGTPLQFYRECAYFASKGMVSISVDYRIKQEHGTSVFESVRDAKSAIRWIRGNADNYNIDTARIVAAGASAGGHLAAATGTLSQFDEVGEDLSISSKPNLLLLYYPVVDNGPGGYGSKEMKKRCEEISPMYNIDSETPPTLIIVGTNDPLVSVKQAELYQEKMTNAGVSCELKLYEKAGHPIFYYRKGVSNYYYKILEDSESFLEKHEFL</sequence>
<gene>
    <name evidence="5" type="ORF">ALGA_0405</name>
</gene>
<dbReference type="SUPFAM" id="SSF53474">
    <property type="entry name" value="alpha/beta-Hydrolases"/>
    <property type="match status" value="1"/>
</dbReference>
<evidence type="ECO:0000259" key="3">
    <source>
        <dbReference type="Pfam" id="PF13472"/>
    </source>
</evidence>
<comment type="similarity">
    <text evidence="1">Belongs to the 'GDXG' lipolytic enzyme family.</text>
</comment>
<keyword evidence="2" id="KW-0378">Hydrolase</keyword>
<dbReference type="OrthoDB" id="9777975at2"/>
<dbReference type="PANTHER" id="PTHR48081:SF30">
    <property type="entry name" value="ACETYL-HYDROLASE LIPR-RELATED"/>
    <property type="match status" value="1"/>
</dbReference>
<protein>
    <submittedName>
        <fullName evidence="5">Uncharacterized protein</fullName>
    </submittedName>
</protein>
<dbReference type="InterPro" id="IPR029058">
    <property type="entry name" value="AB_hydrolase_fold"/>
</dbReference>
<accession>A0A1Y1CEL0</accession>
<feature type="domain" description="BD-FAE-like" evidence="4">
    <location>
        <begin position="402"/>
        <end position="447"/>
    </location>
</feature>
<evidence type="ECO:0000313" key="6">
    <source>
        <dbReference type="Proteomes" id="UP000218267"/>
    </source>
</evidence>
<reference evidence="5 6" key="1">
    <citation type="journal article" date="2018" name="Mar. Genomics">
        <title>Complete genome sequence of Marinifilaceae bacterium strain SPP2, isolated from the Antarctic marine sediment.</title>
        <authorList>
            <person name="Watanabe M."/>
            <person name="Kojima H."/>
            <person name="Fukui M."/>
        </authorList>
    </citation>
    <scope>NUCLEOTIDE SEQUENCE [LARGE SCALE GENOMIC DNA]</scope>
    <source>
        <strain evidence="5 6">SPP2</strain>
    </source>
</reference>
<dbReference type="RefSeq" id="WP_096427714.1">
    <property type="nucleotide sequence ID" value="NZ_AP018042.1"/>
</dbReference>
<dbReference type="GO" id="GO:0004806">
    <property type="term" value="F:triacylglycerol lipase activity"/>
    <property type="evidence" value="ECO:0007669"/>
    <property type="project" value="TreeGrafter"/>
</dbReference>
<name>A0A1Y1CEL0_9BACT</name>
<evidence type="ECO:0000313" key="5">
    <source>
        <dbReference type="EMBL" id="BAX78799.1"/>
    </source>
</evidence>
<dbReference type="AlphaFoldDB" id="A0A1Y1CEL0"/>
<feature type="domain" description="BD-FAE-like" evidence="4">
    <location>
        <begin position="264"/>
        <end position="375"/>
    </location>
</feature>
<dbReference type="Pfam" id="PF13472">
    <property type="entry name" value="Lipase_GDSL_2"/>
    <property type="match status" value="1"/>
</dbReference>
<feature type="domain" description="SGNH hydrolase-type esterase" evidence="3">
    <location>
        <begin position="43"/>
        <end position="220"/>
    </location>
</feature>
<dbReference type="Gene3D" id="3.40.50.1820">
    <property type="entry name" value="alpha/beta hydrolase"/>
    <property type="match status" value="1"/>
</dbReference>
<dbReference type="SUPFAM" id="SSF52266">
    <property type="entry name" value="SGNH hydrolase"/>
    <property type="match status" value="1"/>
</dbReference>
<dbReference type="EMBL" id="AP018042">
    <property type="protein sequence ID" value="BAX78799.1"/>
    <property type="molecule type" value="Genomic_DNA"/>
</dbReference>
<organism evidence="5 6">
    <name type="scientific">Labilibaculum antarcticum</name>
    <dbReference type="NCBI Taxonomy" id="1717717"/>
    <lineage>
        <taxon>Bacteria</taxon>
        <taxon>Pseudomonadati</taxon>
        <taxon>Bacteroidota</taxon>
        <taxon>Bacteroidia</taxon>
        <taxon>Marinilabiliales</taxon>
        <taxon>Marinifilaceae</taxon>
        <taxon>Labilibaculum</taxon>
    </lineage>
</organism>
<dbReference type="Gene3D" id="3.40.50.1110">
    <property type="entry name" value="SGNH hydrolase"/>
    <property type="match status" value="1"/>
</dbReference>
<dbReference type="PANTHER" id="PTHR48081">
    <property type="entry name" value="AB HYDROLASE SUPERFAMILY PROTEIN C4A8.06C"/>
    <property type="match status" value="1"/>
</dbReference>
<evidence type="ECO:0000259" key="4">
    <source>
        <dbReference type="Pfam" id="PF20434"/>
    </source>
</evidence>
<dbReference type="Proteomes" id="UP000218267">
    <property type="component" value="Chromosome"/>
</dbReference>
<dbReference type="InterPro" id="IPR049492">
    <property type="entry name" value="BD-FAE-like_dom"/>
</dbReference>
<keyword evidence="6" id="KW-1185">Reference proteome</keyword>
<dbReference type="KEGG" id="mbas:ALGA_0405"/>
<reference evidence="6" key="2">
    <citation type="journal article" date="2020" name="Antonie Van Leeuwenhoek">
        <title>Labilibaculum antarcticum sp. nov., a novel facultative anaerobic, psychrotorelant bacterium isolated from marine sediment of Antarctica.</title>
        <authorList>
            <person name="Watanabe M."/>
            <person name="Kojima H."/>
            <person name="Fukui M."/>
        </authorList>
    </citation>
    <scope>NUCLEOTIDE SEQUENCE [LARGE SCALE GENOMIC DNA]</scope>
    <source>
        <strain evidence="6">SPP2</strain>
    </source>
</reference>
<dbReference type="Pfam" id="PF20434">
    <property type="entry name" value="BD-FAE"/>
    <property type="match status" value="2"/>
</dbReference>
<dbReference type="InterPro" id="IPR013830">
    <property type="entry name" value="SGNH_hydro"/>
</dbReference>
<dbReference type="InterPro" id="IPR036514">
    <property type="entry name" value="SGNH_hydro_sf"/>
</dbReference>
<proteinExistence type="inferred from homology"/>
<evidence type="ECO:0000256" key="1">
    <source>
        <dbReference type="ARBA" id="ARBA00010515"/>
    </source>
</evidence>
<dbReference type="InterPro" id="IPR050300">
    <property type="entry name" value="GDXG_lipolytic_enzyme"/>
</dbReference>